<evidence type="ECO:0000313" key="3">
    <source>
        <dbReference type="Proteomes" id="UP000479710"/>
    </source>
</evidence>
<name>A0A6G1C5R6_9ORYZ</name>
<dbReference type="AlphaFoldDB" id="A0A6G1C5R6"/>
<accession>A0A6G1C5R6</accession>
<reference evidence="2 3" key="1">
    <citation type="submission" date="2019-11" db="EMBL/GenBank/DDBJ databases">
        <title>Whole genome sequence of Oryza granulata.</title>
        <authorList>
            <person name="Li W."/>
        </authorList>
    </citation>
    <scope>NUCLEOTIDE SEQUENCE [LARGE SCALE GENOMIC DNA]</scope>
    <source>
        <strain evidence="3">cv. Menghai</strain>
        <tissue evidence="2">Leaf</tissue>
    </source>
</reference>
<dbReference type="Proteomes" id="UP000479710">
    <property type="component" value="Unassembled WGS sequence"/>
</dbReference>
<feature type="compositionally biased region" description="Basic and acidic residues" evidence="1">
    <location>
        <begin position="24"/>
        <end position="33"/>
    </location>
</feature>
<feature type="region of interest" description="Disordered" evidence="1">
    <location>
        <begin position="1"/>
        <end position="59"/>
    </location>
</feature>
<keyword evidence="3" id="KW-1185">Reference proteome</keyword>
<comment type="caution">
    <text evidence="2">The sequence shown here is derived from an EMBL/GenBank/DDBJ whole genome shotgun (WGS) entry which is preliminary data.</text>
</comment>
<dbReference type="EMBL" id="SPHZ02000010">
    <property type="protein sequence ID" value="KAF0896005.1"/>
    <property type="molecule type" value="Genomic_DNA"/>
</dbReference>
<gene>
    <name evidence="2" type="ORF">E2562_018139</name>
</gene>
<evidence type="ECO:0000256" key="1">
    <source>
        <dbReference type="SAM" id="MobiDB-lite"/>
    </source>
</evidence>
<evidence type="ECO:0000313" key="2">
    <source>
        <dbReference type="EMBL" id="KAF0896005.1"/>
    </source>
</evidence>
<proteinExistence type="predicted"/>
<sequence>MQWGLGRESKAPQDRTSGGWMRGSAREGRECPRFQRPPAEDGASQEAGGGEPGATGHCM</sequence>
<organism evidence="2 3">
    <name type="scientific">Oryza meyeriana var. granulata</name>
    <dbReference type="NCBI Taxonomy" id="110450"/>
    <lineage>
        <taxon>Eukaryota</taxon>
        <taxon>Viridiplantae</taxon>
        <taxon>Streptophyta</taxon>
        <taxon>Embryophyta</taxon>
        <taxon>Tracheophyta</taxon>
        <taxon>Spermatophyta</taxon>
        <taxon>Magnoliopsida</taxon>
        <taxon>Liliopsida</taxon>
        <taxon>Poales</taxon>
        <taxon>Poaceae</taxon>
        <taxon>BOP clade</taxon>
        <taxon>Oryzoideae</taxon>
        <taxon>Oryzeae</taxon>
        <taxon>Oryzinae</taxon>
        <taxon>Oryza</taxon>
        <taxon>Oryza meyeriana</taxon>
    </lineage>
</organism>
<protein>
    <submittedName>
        <fullName evidence="2">Uncharacterized protein</fullName>
    </submittedName>
</protein>